<evidence type="ECO:0000313" key="8">
    <source>
        <dbReference type="EMBL" id="BBG26832.1"/>
    </source>
</evidence>
<dbReference type="InterPro" id="IPR035068">
    <property type="entry name" value="TldD/PmbA_N"/>
</dbReference>
<dbReference type="PANTHER" id="PTHR30624:SF0">
    <property type="entry name" value="METALLOPROTEASE SLR0863"/>
    <property type="match status" value="1"/>
</dbReference>
<dbReference type="InterPro" id="IPR053642">
    <property type="entry name" value="Zinc_metalloprotease_TldD"/>
</dbReference>
<dbReference type="AlphaFoldDB" id="A0A510E2V2"/>
<dbReference type="SUPFAM" id="SSF111283">
    <property type="entry name" value="Putative modulator of DNA gyrase, PmbA/TldD"/>
    <property type="match status" value="1"/>
</dbReference>
<dbReference type="PIRSF" id="PIRSF004919">
    <property type="entry name" value="TldD"/>
    <property type="match status" value="1"/>
</dbReference>
<dbReference type="InterPro" id="IPR051463">
    <property type="entry name" value="Peptidase_U62_metallo"/>
</dbReference>
<dbReference type="GO" id="GO:0005829">
    <property type="term" value="C:cytosol"/>
    <property type="evidence" value="ECO:0007669"/>
    <property type="project" value="TreeGrafter"/>
</dbReference>
<accession>A0A510E2V2</accession>
<sequence>MWEFLKKAQEIGASFADIRFKKNRNLLLVSTEERDQVRSNGVDQGYSLRVLYNKNWGYLSSPSLSIEDVKRAISSSFGDERTNIVYLPSKKDTVELKPKNYVERSVEEKMKVLKSLREQVTSSMKVSNVSVSYNESWIENWYLSSEGRDIKVKYFMSGLSISAGAHEADRRASAYVSKFSVTSSVLEEDLNSLVSTLKRRLENQLKGVVPDGGEHTVVLAPDVVGVFSHEAVGHLAEADLATSGVLFKNRGKRIAPENVNVVDSPVVSLEGGIGYVPYDDEGVEGRKVEIIKGGIVREMLTDRYYSAYLGQRPTGNARAEDYRSPVLIRMRNTFIEPGEMSKDEILQEVKEGYFLVSTLGGETSPEGTFQFGIQEGYRVENGELKEPLRNTGISGYTMETLSRIRRISKNFEMWPGFCGKGGQSVPVGTGGPYVLVEKMKVGGNA</sequence>
<evidence type="ECO:0000256" key="1">
    <source>
        <dbReference type="ARBA" id="ARBA00005836"/>
    </source>
</evidence>
<proteinExistence type="inferred from homology"/>
<feature type="domain" description="Metalloprotease TldD/E central" evidence="7">
    <location>
        <begin position="103"/>
        <end position="204"/>
    </location>
</feature>
<dbReference type="NCBIfam" id="NF040952">
    <property type="entry name" value="Arch_mtprotase_TldD"/>
    <property type="match status" value="1"/>
</dbReference>
<dbReference type="RefSeq" id="WP_149564812.1">
    <property type="nucleotide sequence ID" value="NZ_AP018930.1"/>
</dbReference>
<evidence type="ECO:0000259" key="7">
    <source>
        <dbReference type="Pfam" id="PF19290"/>
    </source>
</evidence>
<evidence type="ECO:0000256" key="2">
    <source>
        <dbReference type="ARBA" id="ARBA00022670"/>
    </source>
</evidence>
<dbReference type="InterPro" id="IPR036059">
    <property type="entry name" value="TldD/PmbA_sf"/>
</dbReference>
<evidence type="ECO:0000256" key="3">
    <source>
        <dbReference type="ARBA" id="ARBA00022801"/>
    </source>
</evidence>
<reference evidence="9" key="1">
    <citation type="submission" date="2018-09" db="EMBL/GenBank/DDBJ databases">
        <title>Complete Genome Sequencing of Sulfolobus sp. JCM 16834.</title>
        <authorList>
            <person name="Kato S."/>
            <person name="Itoh T."/>
            <person name="Ohkuma M."/>
        </authorList>
    </citation>
    <scope>NUCLEOTIDE SEQUENCE [LARGE SCALE GENOMIC DNA]</scope>
    <source>
        <strain evidence="9">IC-007</strain>
    </source>
</reference>
<dbReference type="EMBL" id="AP018930">
    <property type="protein sequence ID" value="BBG26832.1"/>
    <property type="molecule type" value="Genomic_DNA"/>
</dbReference>
<dbReference type="Proteomes" id="UP000325030">
    <property type="component" value="Chromosome"/>
</dbReference>
<evidence type="ECO:0000313" key="9">
    <source>
        <dbReference type="Proteomes" id="UP000325030"/>
    </source>
</evidence>
<gene>
    <name evidence="8" type="ORF">IC007_1353</name>
</gene>
<organism evidence="8 9">
    <name type="scientific">Sulfuracidifex tepidarius</name>
    <dbReference type="NCBI Taxonomy" id="1294262"/>
    <lineage>
        <taxon>Archaea</taxon>
        <taxon>Thermoproteota</taxon>
        <taxon>Thermoprotei</taxon>
        <taxon>Sulfolobales</taxon>
        <taxon>Sulfolobaceae</taxon>
        <taxon>Sulfuracidifex</taxon>
    </lineage>
</organism>
<protein>
    <submittedName>
        <fullName evidence="8">Zinc metalloprotease TldD</fullName>
    </submittedName>
</protein>
<dbReference type="InterPro" id="IPR025502">
    <property type="entry name" value="TldD"/>
</dbReference>
<feature type="domain" description="Metalloprotease TldD/E N-terminal" evidence="5">
    <location>
        <begin position="16"/>
        <end position="74"/>
    </location>
</feature>
<evidence type="ECO:0000259" key="5">
    <source>
        <dbReference type="Pfam" id="PF01523"/>
    </source>
</evidence>
<dbReference type="Pfam" id="PF01523">
    <property type="entry name" value="PmbA_TldD_1st"/>
    <property type="match status" value="1"/>
</dbReference>
<dbReference type="GeneID" id="41717696"/>
<dbReference type="InterPro" id="IPR045569">
    <property type="entry name" value="Metalloprtase-TldD/E_C"/>
</dbReference>
<dbReference type="PANTHER" id="PTHR30624">
    <property type="entry name" value="UNCHARACTERIZED PROTEIN TLDD AND PMBA"/>
    <property type="match status" value="1"/>
</dbReference>
<name>A0A510E2V2_9CREN</name>
<feature type="domain" description="Metalloprotease TldD/E C-terminal" evidence="6">
    <location>
        <begin position="213"/>
        <end position="443"/>
    </location>
</feature>
<dbReference type="GO" id="GO:0006508">
    <property type="term" value="P:proteolysis"/>
    <property type="evidence" value="ECO:0007669"/>
    <property type="project" value="UniProtKB-KW"/>
</dbReference>
<keyword evidence="3" id="KW-0378">Hydrolase</keyword>
<keyword evidence="2" id="KW-0645">Protease</keyword>
<dbReference type="Pfam" id="PF19290">
    <property type="entry name" value="PmbA_TldD_2nd"/>
    <property type="match status" value="1"/>
</dbReference>
<comment type="similarity">
    <text evidence="1">Belongs to the peptidase U62 family.</text>
</comment>
<dbReference type="GO" id="GO:0008237">
    <property type="term" value="F:metallopeptidase activity"/>
    <property type="evidence" value="ECO:0007669"/>
    <property type="project" value="UniProtKB-KW"/>
</dbReference>
<dbReference type="Gene3D" id="3.30.2290.10">
    <property type="entry name" value="PmbA/TldD superfamily"/>
    <property type="match status" value="1"/>
</dbReference>
<dbReference type="Pfam" id="PF19289">
    <property type="entry name" value="PmbA_TldD_3rd"/>
    <property type="match status" value="1"/>
</dbReference>
<dbReference type="InterPro" id="IPR002510">
    <property type="entry name" value="Metalloprtase-TldD/E_N"/>
</dbReference>
<keyword evidence="4 8" id="KW-0482">Metalloprotease</keyword>
<evidence type="ECO:0000259" key="6">
    <source>
        <dbReference type="Pfam" id="PF19289"/>
    </source>
</evidence>
<evidence type="ECO:0000256" key="4">
    <source>
        <dbReference type="ARBA" id="ARBA00023049"/>
    </source>
</evidence>
<dbReference type="InterPro" id="IPR045570">
    <property type="entry name" value="Metalloprtase-TldD/E_cen_dom"/>
</dbReference>